<reference evidence="2" key="1">
    <citation type="submission" date="2021-01" db="EMBL/GenBank/DDBJ databases">
        <authorList>
            <person name="Corre E."/>
            <person name="Pelletier E."/>
            <person name="Niang G."/>
            <person name="Scheremetjew M."/>
            <person name="Finn R."/>
            <person name="Kale V."/>
            <person name="Holt S."/>
            <person name="Cochrane G."/>
            <person name="Meng A."/>
            <person name="Brown T."/>
            <person name="Cohen L."/>
        </authorList>
    </citation>
    <scope>NUCLEOTIDE SEQUENCE</scope>
    <source>
        <strain evidence="2">CCMP3346</strain>
    </source>
</reference>
<protein>
    <submittedName>
        <fullName evidence="2">Uncharacterized protein</fullName>
    </submittedName>
</protein>
<accession>A0A7S1JID4</accession>
<gene>
    <name evidence="2" type="ORF">VBRA1451_LOCUS56</name>
</gene>
<organism evidence="2">
    <name type="scientific">Vitrella brassicaformis</name>
    <dbReference type="NCBI Taxonomy" id="1169539"/>
    <lineage>
        <taxon>Eukaryota</taxon>
        <taxon>Sar</taxon>
        <taxon>Alveolata</taxon>
        <taxon>Colpodellida</taxon>
        <taxon>Vitrellaceae</taxon>
        <taxon>Vitrella</taxon>
    </lineage>
</organism>
<evidence type="ECO:0000256" key="1">
    <source>
        <dbReference type="SAM" id="MobiDB-lite"/>
    </source>
</evidence>
<sequence>MELRGSQAPDVVSLNRRVSKWQRTHTLAQAFHQQQQAIPDDPIVSVNRARAAPEQQQQQEGGGNPMVDQVHDADEEMAGRRHADGGDGGTEIRAAAVSCGFDGWYVCEWCDECEDLLGLATVRV</sequence>
<dbReference type="EMBL" id="HBGB01000093">
    <property type="protein sequence ID" value="CAD9045004.1"/>
    <property type="molecule type" value="Transcribed_RNA"/>
</dbReference>
<proteinExistence type="predicted"/>
<name>A0A7S1JID4_9ALVE</name>
<feature type="region of interest" description="Disordered" evidence="1">
    <location>
        <begin position="48"/>
        <end position="69"/>
    </location>
</feature>
<evidence type="ECO:0000313" key="2">
    <source>
        <dbReference type="EMBL" id="CAD9045004.1"/>
    </source>
</evidence>
<dbReference type="AlphaFoldDB" id="A0A7S1JID4"/>